<dbReference type="Gene3D" id="3.30.70.100">
    <property type="match status" value="1"/>
</dbReference>
<dbReference type="Pfam" id="PF21088">
    <property type="entry name" value="MS_channel_1st"/>
    <property type="match status" value="1"/>
</dbReference>
<keyword evidence="6 7" id="KW-0472">Membrane</keyword>
<feature type="transmembrane region" description="Helical" evidence="7">
    <location>
        <begin position="168"/>
        <end position="188"/>
    </location>
</feature>
<feature type="transmembrane region" description="Helical" evidence="7">
    <location>
        <begin position="74"/>
        <end position="94"/>
    </location>
</feature>
<dbReference type="InterPro" id="IPR006685">
    <property type="entry name" value="MscS_channel_2nd"/>
</dbReference>
<feature type="domain" description="Mechanosensitive ion channel MscS C-terminal" evidence="9">
    <location>
        <begin position="263"/>
        <end position="347"/>
    </location>
</feature>
<dbReference type="InterPro" id="IPR010920">
    <property type="entry name" value="LSM_dom_sf"/>
</dbReference>
<dbReference type="Gene3D" id="1.10.287.1260">
    <property type="match status" value="1"/>
</dbReference>
<evidence type="ECO:0000313" key="12">
    <source>
        <dbReference type="Proteomes" id="UP000789833"/>
    </source>
</evidence>
<name>A0ABN8ABJ6_9BACI</name>
<evidence type="ECO:0000256" key="2">
    <source>
        <dbReference type="ARBA" id="ARBA00008017"/>
    </source>
</evidence>
<dbReference type="InterPro" id="IPR011066">
    <property type="entry name" value="MscS_channel_C_sf"/>
</dbReference>
<feature type="domain" description="Mechanosensitive ion channel transmembrane helices 2/3" evidence="10">
    <location>
        <begin position="148"/>
        <end position="189"/>
    </location>
</feature>
<feature type="transmembrane region" description="Helical" evidence="7">
    <location>
        <begin position="20"/>
        <end position="39"/>
    </location>
</feature>
<dbReference type="SUPFAM" id="SSF82689">
    <property type="entry name" value="Mechanosensitive channel protein MscS (YggB), C-terminal domain"/>
    <property type="match status" value="1"/>
</dbReference>
<dbReference type="SUPFAM" id="SSF50182">
    <property type="entry name" value="Sm-like ribonucleoproteins"/>
    <property type="match status" value="1"/>
</dbReference>
<dbReference type="Proteomes" id="UP000789833">
    <property type="component" value="Unassembled WGS sequence"/>
</dbReference>
<comment type="similarity">
    <text evidence="2">Belongs to the MscS (TC 1.A.23) family.</text>
</comment>
<accession>A0ABN8ABJ6</accession>
<feature type="transmembrane region" description="Helical" evidence="7">
    <location>
        <begin position="141"/>
        <end position="162"/>
    </location>
</feature>
<dbReference type="SUPFAM" id="SSF82861">
    <property type="entry name" value="Mechanosensitive channel protein MscS (YggB), transmembrane region"/>
    <property type="match status" value="1"/>
</dbReference>
<dbReference type="InterPro" id="IPR049142">
    <property type="entry name" value="MS_channel_1st"/>
</dbReference>
<dbReference type="EMBL" id="CAKJTJ010000005">
    <property type="protein sequence ID" value="CAG9620523.1"/>
    <property type="molecule type" value="Genomic_DNA"/>
</dbReference>
<evidence type="ECO:0000256" key="6">
    <source>
        <dbReference type="ARBA" id="ARBA00023136"/>
    </source>
</evidence>
<reference evidence="11 12" key="1">
    <citation type="submission" date="2021-10" db="EMBL/GenBank/DDBJ databases">
        <authorList>
            <person name="Criscuolo A."/>
        </authorList>
    </citation>
    <scope>NUCLEOTIDE SEQUENCE [LARGE SCALE GENOMIC DNA]</scope>
    <source>
        <strain evidence="12">CIP 111883</strain>
    </source>
</reference>
<dbReference type="Gene3D" id="2.30.30.60">
    <property type="match status" value="1"/>
</dbReference>
<dbReference type="PANTHER" id="PTHR43634:SF2">
    <property type="entry name" value="LOW CONDUCTANCE MECHANOSENSITIVE CHANNEL YNAI"/>
    <property type="match status" value="1"/>
</dbReference>
<protein>
    <recommendedName>
        <fullName evidence="13">Mechanosensitive ion channel family protein</fullName>
    </recommendedName>
</protein>
<evidence type="ECO:0000259" key="10">
    <source>
        <dbReference type="Pfam" id="PF21088"/>
    </source>
</evidence>
<evidence type="ECO:0000256" key="4">
    <source>
        <dbReference type="ARBA" id="ARBA00022692"/>
    </source>
</evidence>
<comment type="caution">
    <text evidence="11">The sequence shown here is derived from an EMBL/GenBank/DDBJ whole genome shotgun (WGS) entry which is preliminary data.</text>
</comment>
<keyword evidence="3" id="KW-1003">Cell membrane</keyword>
<dbReference type="InterPro" id="IPR045042">
    <property type="entry name" value="YnaI-like"/>
</dbReference>
<evidence type="ECO:0000259" key="8">
    <source>
        <dbReference type="Pfam" id="PF00924"/>
    </source>
</evidence>
<dbReference type="PANTHER" id="PTHR43634">
    <property type="entry name" value="OW CONDUCTANCE MECHANOSENSITIVE CHANNEL"/>
    <property type="match status" value="1"/>
</dbReference>
<comment type="subcellular location">
    <subcellularLocation>
        <location evidence="1">Cell membrane</location>
        <topology evidence="1">Multi-pass membrane protein</topology>
    </subcellularLocation>
</comment>
<sequence length="380" mass="43160">MNNMIHWFTETLTADFWTDTGFWIDLGAAFFILTLFLVWRKLFTKYFFKGILTLSSKTPTDLFRYIVISFDKPVRMFFVVLGIFFALKAAPFVLIEAATLSILIRSSIIGLIAWGIFNFIPYSSNLFTNLTNRLEVEVDKIVMPFVTKVLRFILLALTFSIILDVWGFDVGGIVAGLGLGGLAFALAAQESIKNLLGGLIIVTEKPFTIGDWIKTPSVEGVVEDITFRSTEIRTFAQAVVTVPNATLSNEPITNWSKMGKRQISFTLGLQYDTPKPTLERVVRRIEEMLKNHDGIDQETIMVRFDNFGTSSLDIFLYFFTKSVNWGEYLEVKEDINFKIMEIIEEERAGVSLPTTTLQFGESKEEEAFKNELRETKGQKA</sequence>
<evidence type="ECO:0000313" key="11">
    <source>
        <dbReference type="EMBL" id="CAG9620523.1"/>
    </source>
</evidence>
<keyword evidence="5 7" id="KW-1133">Transmembrane helix</keyword>
<evidence type="ECO:0000256" key="3">
    <source>
        <dbReference type="ARBA" id="ARBA00022475"/>
    </source>
</evidence>
<gene>
    <name evidence="11" type="ORF">BACCIP111883_01292</name>
</gene>
<evidence type="ECO:0008006" key="13">
    <source>
        <dbReference type="Google" id="ProtNLM"/>
    </source>
</evidence>
<evidence type="ECO:0000259" key="9">
    <source>
        <dbReference type="Pfam" id="PF21082"/>
    </source>
</evidence>
<keyword evidence="12" id="KW-1185">Reference proteome</keyword>
<evidence type="ECO:0000256" key="7">
    <source>
        <dbReference type="SAM" id="Phobius"/>
    </source>
</evidence>
<dbReference type="InterPro" id="IPR011014">
    <property type="entry name" value="MscS_channel_TM-2"/>
</dbReference>
<dbReference type="Pfam" id="PF21082">
    <property type="entry name" value="MS_channel_3rd"/>
    <property type="match status" value="1"/>
</dbReference>
<proteinExistence type="inferred from homology"/>
<dbReference type="InterPro" id="IPR049278">
    <property type="entry name" value="MS_channel_C"/>
</dbReference>
<organism evidence="11 12">
    <name type="scientific">Sutcliffiella rhizosphaerae</name>
    <dbReference type="NCBI Taxonomy" id="2880967"/>
    <lineage>
        <taxon>Bacteria</taxon>
        <taxon>Bacillati</taxon>
        <taxon>Bacillota</taxon>
        <taxon>Bacilli</taxon>
        <taxon>Bacillales</taxon>
        <taxon>Bacillaceae</taxon>
        <taxon>Sutcliffiella</taxon>
    </lineage>
</organism>
<dbReference type="Pfam" id="PF00924">
    <property type="entry name" value="MS_channel_2nd"/>
    <property type="match status" value="1"/>
</dbReference>
<keyword evidence="4 7" id="KW-0812">Transmembrane</keyword>
<feature type="domain" description="Mechanosensitive ion channel MscS" evidence="8">
    <location>
        <begin position="191"/>
        <end position="257"/>
    </location>
</feature>
<evidence type="ECO:0000256" key="1">
    <source>
        <dbReference type="ARBA" id="ARBA00004651"/>
    </source>
</evidence>
<evidence type="ECO:0000256" key="5">
    <source>
        <dbReference type="ARBA" id="ARBA00022989"/>
    </source>
</evidence>
<dbReference type="InterPro" id="IPR023408">
    <property type="entry name" value="MscS_beta-dom_sf"/>
</dbReference>
<feature type="transmembrane region" description="Helical" evidence="7">
    <location>
        <begin position="100"/>
        <end position="120"/>
    </location>
</feature>